<keyword evidence="3" id="KW-1185">Reference proteome</keyword>
<protein>
    <submittedName>
        <fullName evidence="2">Uncharacterized protein</fullName>
    </submittedName>
</protein>
<dbReference type="AlphaFoldDB" id="A0A6A4B554"/>
<proteinExistence type="predicted"/>
<evidence type="ECO:0000313" key="3">
    <source>
        <dbReference type="Proteomes" id="UP000434957"/>
    </source>
</evidence>
<dbReference type="Proteomes" id="UP000434957">
    <property type="component" value="Unassembled WGS sequence"/>
</dbReference>
<evidence type="ECO:0000256" key="1">
    <source>
        <dbReference type="SAM" id="MobiDB-lite"/>
    </source>
</evidence>
<sequence length="83" mass="8886">MPSSSPRALPEARRSSDARACSKSVATNMLNARVLSTCWMHACVSCTADTSPRSNAAEAVSSVWLHQSLTLREEAARHADLAT</sequence>
<organism evidence="2 3">
    <name type="scientific">Phytophthora rubi</name>
    <dbReference type="NCBI Taxonomy" id="129364"/>
    <lineage>
        <taxon>Eukaryota</taxon>
        <taxon>Sar</taxon>
        <taxon>Stramenopiles</taxon>
        <taxon>Oomycota</taxon>
        <taxon>Peronosporomycetes</taxon>
        <taxon>Peronosporales</taxon>
        <taxon>Peronosporaceae</taxon>
        <taxon>Phytophthora</taxon>
    </lineage>
</organism>
<comment type="caution">
    <text evidence="2">The sequence shown here is derived from an EMBL/GenBank/DDBJ whole genome shotgun (WGS) entry which is preliminary data.</text>
</comment>
<gene>
    <name evidence="2" type="ORF">PR003_g31837</name>
</gene>
<evidence type="ECO:0000313" key="2">
    <source>
        <dbReference type="EMBL" id="KAE9267266.1"/>
    </source>
</evidence>
<accession>A0A6A4B554</accession>
<reference evidence="2 3" key="1">
    <citation type="submission" date="2018-08" db="EMBL/GenBank/DDBJ databases">
        <title>Genomic investigation of the strawberry pathogen Phytophthora fragariae indicates pathogenicity is determined by transcriptional variation in three key races.</title>
        <authorList>
            <person name="Adams T.M."/>
            <person name="Armitage A.D."/>
            <person name="Sobczyk M.K."/>
            <person name="Bates H.J."/>
            <person name="Dunwell J.M."/>
            <person name="Nellist C.F."/>
            <person name="Harrison R.J."/>
        </authorList>
    </citation>
    <scope>NUCLEOTIDE SEQUENCE [LARGE SCALE GENOMIC DNA]</scope>
    <source>
        <strain evidence="2 3">SCRP333</strain>
    </source>
</reference>
<feature type="region of interest" description="Disordered" evidence="1">
    <location>
        <begin position="1"/>
        <end position="20"/>
    </location>
</feature>
<dbReference type="EMBL" id="QXFT01007052">
    <property type="protein sequence ID" value="KAE9267266.1"/>
    <property type="molecule type" value="Genomic_DNA"/>
</dbReference>
<name>A0A6A4B554_9STRA</name>